<proteinExistence type="predicted"/>
<dbReference type="InterPro" id="IPR001387">
    <property type="entry name" value="Cro/C1-type_HTH"/>
</dbReference>
<feature type="domain" description="HTH cro/C1-type" evidence="2">
    <location>
        <begin position="84"/>
        <end position="130"/>
    </location>
</feature>
<dbReference type="SMART" id="SM00530">
    <property type="entry name" value="HTH_XRE"/>
    <property type="match status" value="1"/>
</dbReference>
<gene>
    <name evidence="3" type="ORF">EV148_105222</name>
</gene>
<evidence type="ECO:0000256" key="1">
    <source>
        <dbReference type="SAM" id="MobiDB-lite"/>
    </source>
</evidence>
<keyword evidence="4" id="KW-1185">Reference proteome</keyword>
<accession>A0A4R2I8H7</accession>
<dbReference type="GO" id="GO:0003677">
    <property type="term" value="F:DNA binding"/>
    <property type="evidence" value="ECO:0007669"/>
    <property type="project" value="InterPro"/>
</dbReference>
<feature type="compositionally biased region" description="Low complexity" evidence="1">
    <location>
        <begin position="59"/>
        <end position="70"/>
    </location>
</feature>
<evidence type="ECO:0000313" key="4">
    <source>
        <dbReference type="Proteomes" id="UP000294862"/>
    </source>
</evidence>
<evidence type="ECO:0000313" key="3">
    <source>
        <dbReference type="EMBL" id="TCO40427.1"/>
    </source>
</evidence>
<organism evidence="3 4">
    <name type="scientific">Dokdonella fugitiva</name>
    <dbReference type="NCBI Taxonomy" id="328517"/>
    <lineage>
        <taxon>Bacteria</taxon>
        <taxon>Pseudomonadati</taxon>
        <taxon>Pseudomonadota</taxon>
        <taxon>Gammaproteobacteria</taxon>
        <taxon>Lysobacterales</taxon>
        <taxon>Rhodanobacteraceae</taxon>
        <taxon>Dokdonella</taxon>
    </lineage>
</organism>
<dbReference type="Proteomes" id="UP000294862">
    <property type="component" value="Unassembled WGS sequence"/>
</dbReference>
<dbReference type="OrthoDB" id="5957380at2"/>
<dbReference type="InterPro" id="IPR010982">
    <property type="entry name" value="Lambda_DNA-bd_dom_sf"/>
</dbReference>
<dbReference type="Gene3D" id="1.10.260.40">
    <property type="entry name" value="lambda repressor-like DNA-binding domains"/>
    <property type="match status" value="1"/>
</dbReference>
<dbReference type="RefSeq" id="WP_131998088.1">
    <property type="nucleotide sequence ID" value="NZ_JACGXM010000003.1"/>
</dbReference>
<name>A0A4R2I8H7_9GAMM</name>
<protein>
    <submittedName>
        <fullName evidence="3">Helix-turn-helix protein</fullName>
    </submittedName>
</protein>
<comment type="caution">
    <text evidence="3">The sequence shown here is derived from an EMBL/GenBank/DDBJ whole genome shotgun (WGS) entry which is preliminary data.</text>
</comment>
<dbReference type="Pfam" id="PF13560">
    <property type="entry name" value="HTH_31"/>
    <property type="match status" value="1"/>
</dbReference>
<dbReference type="SUPFAM" id="SSF47413">
    <property type="entry name" value="lambda repressor-like DNA-binding domains"/>
    <property type="match status" value="1"/>
</dbReference>
<dbReference type="AlphaFoldDB" id="A0A4R2I8H7"/>
<dbReference type="CDD" id="cd00093">
    <property type="entry name" value="HTH_XRE"/>
    <property type="match status" value="1"/>
</dbReference>
<sequence length="155" mass="17036">MPNIATFLKAEITRLARKEIRGEIGTLRKTSAAHRRDIAALKREIANLQRQNKQLSKRAAGASQAATAESGEGEVRNRFSAKGFKSMRARLGLSADQLATLLGASMQSVYNWEHGKTVPRANQVAAIAALRTIGKKEAMRRLEEAQAAEKPSRKR</sequence>
<evidence type="ECO:0000259" key="2">
    <source>
        <dbReference type="PROSITE" id="PS50943"/>
    </source>
</evidence>
<dbReference type="EMBL" id="SLWQ01000005">
    <property type="protein sequence ID" value="TCO40427.1"/>
    <property type="molecule type" value="Genomic_DNA"/>
</dbReference>
<reference evidence="3 4" key="1">
    <citation type="journal article" date="2015" name="Stand. Genomic Sci.">
        <title>Genomic Encyclopedia of Bacterial and Archaeal Type Strains, Phase III: the genomes of soil and plant-associated and newly described type strains.</title>
        <authorList>
            <person name="Whitman W.B."/>
            <person name="Woyke T."/>
            <person name="Klenk H.P."/>
            <person name="Zhou Y."/>
            <person name="Lilburn T.G."/>
            <person name="Beck B.J."/>
            <person name="De Vos P."/>
            <person name="Vandamme P."/>
            <person name="Eisen J.A."/>
            <person name="Garrity G."/>
            <person name="Hugenholtz P."/>
            <person name="Kyrpides N.C."/>
        </authorList>
    </citation>
    <scope>NUCLEOTIDE SEQUENCE [LARGE SCALE GENOMIC DNA]</scope>
    <source>
        <strain evidence="3 4">A3</strain>
    </source>
</reference>
<dbReference type="PROSITE" id="PS50943">
    <property type="entry name" value="HTH_CROC1"/>
    <property type="match status" value="1"/>
</dbReference>
<feature type="region of interest" description="Disordered" evidence="1">
    <location>
        <begin position="52"/>
        <end position="77"/>
    </location>
</feature>